<organism evidence="4 5">
    <name type="scientific">Planococcus maitriensis</name>
    <dbReference type="NCBI Taxonomy" id="221799"/>
    <lineage>
        <taxon>Bacteria</taxon>
        <taxon>Bacillati</taxon>
        <taxon>Bacillota</taxon>
        <taxon>Bacilli</taxon>
        <taxon>Bacillales</taxon>
        <taxon>Caryophanaceae</taxon>
        <taxon>Planococcus</taxon>
    </lineage>
</organism>
<dbReference type="PANTHER" id="PTHR11364">
    <property type="entry name" value="THIOSULFATE SULFERTANSFERASE"/>
    <property type="match status" value="1"/>
</dbReference>
<dbReference type="EMBL" id="QLZQ01000004">
    <property type="protein sequence ID" value="RAZ67192.1"/>
    <property type="molecule type" value="Genomic_DNA"/>
</dbReference>
<evidence type="ECO:0000259" key="3">
    <source>
        <dbReference type="PROSITE" id="PS50206"/>
    </source>
</evidence>
<protein>
    <submittedName>
        <fullName evidence="4">Sulfurtransferase</fullName>
    </submittedName>
</protein>
<dbReference type="CDD" id="cd01449">
    <property type="entry name" value="TST_Repeat_2"/>
    <property type="match status" value="1"/>
</dbReference>
<comment type="caution">
    <text evidence="4">The sequence shown here is derived from an EMBL/GenBank/DDBJ whole genome shotgun (WGS) entry which is preliminary data.</text>
</comment>
<keyword evidence="5" id="KW-1185">Reference proteome</keyword>
<name>A0A365K4U1_9BACL</name>
<dbReference type="RefSeq" id="WP_112233133.1">
    <property type="nucleotide sequence ID" value="NZ_QLZQ01000004.1"/>
</dbReference>
<evidence type="ECO:0000313" key="4">
    <source>
        <dbReference type="EMBL" id="RAZ67192.1"/>
    </source>
</evidence>
<sequence>MKDMPLIVTTDWLAEHAEDPGLRIIDATVFMSFPEAGGPPNVESGKQAFTEGHIPGAAFADLAGELSDTASELPFMVPPREVFIEKLAELGIGDGTFTVIYDRNALAGEDVAASYWASRLAWQMRYEGFSQVAVLEGGLQKWLAEGRELSTDTVTYPKAKFTGQRRPELIATKEDVRRAIEDGQTILINSLSAEEFHGSRSDDPRSGHIPSSEHVFFGDHADEQTKALHPDDQLRAAFEKTGALDPANKVITYCGGGIAATWNALLLNKLGQENVAVYDGSMAEWASDPSCPVVKSGN</sequence>
<dbReference type="InterPro" id="IPR045078">
    <property type="entry name" value="TST/MPST-like"/>
</dbReference>
<dbReference type="CDD" id="cd01448">
    <property type="entry name" value="TST_Repeat_1"/>
    <property type="match status" value="1"/>
</dbReference>
<feature type="domain" description="Rhodanese" evidence="3">
    <location>
        <begin position="18"/>
        <end position="151"/>
    </location>
</feature>
<feature type="domain" description="Rhodanese" evidence="3">
    <location>
        <begin position="192"/>
        <end position="294"/>
    </location>
</feature>
<dbReference type="SMART" id="SM00450">
    <property type="entry name" value="RHOD"/>
    <property type="match status" value="2"/>
</dbReference>
<evidence type="ECO:0000256" key="1">
    <source>
        <dbReference type="ARBA" id="ARBA00022679"/>
    </source>
</evidence>
<dbReference type="OrthoDB" id="9770030at2"/>
<evidence type="ECO:0000256" key="2">
    <source>
        <dbReference type="ARBA" id="ARBA00022737"/>
    </source>
</evidence>
<dbReference type="Gene3D" id="3.40.250.10">
    <property type="entry name" value="Rhodanese-like domain"/>
    <property type="match status" value="2"/>
</dbReference>
<evidence type="ECO:0000313" key="5">
    <source>
        <dbReference type="Proteomes" id="UP000251869"/>
    </source>
</evidence>
<accession>A0A365K4U1</accession>
<keyword evidence="1 4" id="KW-0808">Transferase</keyword>
<keyword evidence="2" id="KW-0677">Repeat</keyword>
<dbReference type="SUPFAM" id="SSF52821">
    <property type="entry name" value="Rhodanese/Cell cycle control phosphatase"/>
    <property type="match status" value="2"/>
</dbReference>
<dbReference type="Pfam" id="PF00581">
    <property type="entry name" value="Rhodanese"/>
    <property type="match status" value="2"/>
</dbReference>
<dbReference type="AlphaFoldDB" id="A0A365K4U1"/>
<dbReference type="PANTHER" id="PTHR11364:SF27">
    <property type="entry name" value="SULFURTRANSFERASE"/>
    <property type="match status" value="1"/>
</dbReference>
<dbReference type="GO" id="GO:0004792">
    <property type="term" value="F:thiosulfate-cyanide sulfurtransferase activity"/>
    <property type="evidence" value="ECO:0007669"/>
    <property type="project" value="TreeGrafter"/>
</dbReference>
<gene>
    <name evidence="4" type="ORF">DP119_10490</name>
</gene>
<reference evidence="4 5" key="1">
    <citation type="submission" date="2018-06" db="EMBL/GenBank/DDBJ databases">
        <title>The draft genome sequences of strains SCU63 and S1.</title>
        <authorList>
            <person name="Gan L."/>
        </authorList>
    </citation>
    <scope>NUCLEOTIDE SEQUENCE [LARGE SCALE GENOMIC DNA]</scope>
    <source>
        <strain evidence="4 5">S1</strain>
    </source>
</reference>
<proteinExistence type="predicted"/>
<dbReference type="InterPro" id="IPR001763">
    <property type="entry name" value="Rhodanese-like_dom"/>
</dbReference>
<dbReference type="Proteomes" id="UP000251869">
    <property type="component" value="Unassembled WGS sequence"/>
</dbReference>
<dbReference type="PROSITE" id="PS50206">
    <property type="entry name" value="RHODANESE_3"/>
    <property type="match status" value="2"/>
</dbReference>
<dbReference type="InterPro" id="IPR036873">
    <property type="entry name" value="Rhodanese-like_dom_sf"/>
</dbReference>